<dbReference type="PANTHER" id="PTHR20875:SF0">
    <property type="entry name" value="GH12158P"/>
    <property type="match status" value="1"/>
</dbReference>
<organism evidence="1 2">
    <name type="scientific">Tritrichomonas musculus</name>
    <dbReference type="NCBI Taxonomy" id="1915356"/>
    <lineage>
        <taxon>Eukaryota</taxon>
        <taxon>Metamonada</taxon>
        <taxon>Parabasalia</taxon>
        <taxon>Tritrichomonadida</taxon>
        <taxon>Tritrichomonadidae</taxon>
        <taxon>Tritrichomonas</taxon>
    </lineage>
</organism>
<dbReference type="EMBL" id="JAPFFF010000017">
    <property type="protein sequence ID" value="KAK8864005.1"/>
    <property type="molecule type" value="Genomic_DNA"/>
</dbReference>
<accession>A0ABR2ILS9</accession>
<dbReference type="SUPFAM" id="SSF47473">
    <property type="entry name" value="EF-hand"/>
    <property type="match status" value="3"/>
</dbReference>
<evidence type="ECO:0000313" key="2">
    <source>
        <dbReference type="Proteomes" id="UP001470230"/>
    </source>
</evidence>
<gene>
    <name evidence="1" type="ORF">M9Y10_011699</name>
</gene>
<evidence type="ECO:0008006" key="3">
    <source>
        <dbReference type="Google" id="ProtNLM"/>
    </source>
</evidence>
<dbReference type="Proteomes" id="UP001470230">
    <property type="component" value="Unassembled WGS sequence"/>
</dbReference>
<dbReference type="InterPro" id="IPR052603">
    <property type="entry name" value="EFCB6"/>
</dbReference>
<sequence length="776" mass="88844">MNANAVFLNDLRNKAKRKGASLKDLLEEIDKSQTGRMHINLFRKLVANTGLYVEDDVFLDMVEPYTKNNQFYYKQFIDDIDHSNTGDTGPKLSDDQLREFGAPLRDRGVDLIDFLRQWDRGRSGHVPTSVFLRNVSSTPIGQIVCRAYTNPVTNDVEYVKLAEDINRVLAAKYSENPIDPRKIQMLINQVADVIFNQKVDIFAEFQKIDRYKKRRIQPSQFLQLLSSIGVSNISPQDLADLADAFTENALFDYVGFCDEIERATSIRASKKPAPQPVKIDMNRVLGSISREIVNRHSQLKMQLSQFDTRQTGLVPTQRFIRAMINQNFSISDKEIEAVAQEFGDDQGNVDYITFFSCVMPQKEPTVTLEDVLIRLQDYLNMKKIQIEPKLKKYDPRNTGDVQFSQLITVLREINFDLNNDELNCLKMHFSPNGSDGFLQISDISKLVDPIIEAPKPKPTLPRQEYVEPASVALEVMTRIGAIVAKYNLDIFDDFKRYDRSNTGLIKDAEFAAVIASLPNAPNERDIQALVNFYTNRTTHDINYESFCQEMDEFAMRRLQQNPEMTTKMMNELPQTNVSVAPILKRFKMYLYQTKTSPDVLFAPYDGGQRSGLIPETKLKPILDDFGFSVTNQELAVLADNFRDQRMPEKINYKRLCGELNAIQLTQRDLQMTQSPSGSPQGTTNVGGMKKTTNAEVLVFANGFREKLLERHKKIATPFVGMRSSSMPANDFRRCVESFGLVVKETDMQKLLREYKVNMQGDIDWQRFVHDVETPHY</sequence>
<dbReference type="InterPro" id="IPR011992">
    <property type="entry name" value="EF-hand-dom_pair"/>
</dbReference>
<protein>
    <recommendedName>
        <fullName evidence="3">EF hand family protein</fullName>
    </recommendedName>
</protein>
<name>A0ABR2ILS9_9EUKA</name>
<keyword evidence="2" id="KW-1185">Reference proteome</keyword>
<evidence type="ECO:0000313" key="1">
    <source>
        <dbReference type="EMBL" id="KAK8864005.1"/>
    </source>
</evidence>
<dbReference type="Gene3D" id="1.10.238.10">
    <property type="entry name" value="EF-hand"/>
    <property type="match status" value="4"/>
</dbReference>
<dbReference type="PANTHER" id="PTHR20875">
    <property type="entry name" value="EF-HAND CALCIUM-BINDING DOMAIN-CONTAINING PROTEIN 6-RELATED"/>
    <property type="match status" value="1"/>
</dbReference>
<reference evidence="1 2" key="1">
    <citation type="submission" date="2024-04" db="EMBL/GenBank/DDBJ databases">
        <title>Tritrichomonas musculus Genome.</title>
        <authorList>
            <person name="Alves-Ferreira E."/>
            <person name="Grigg M."/>
            <person name="Lorenzi H."/>
            <person name="Galac M."/>
        </authorList>
    </citation>
    <scope>NUCLEOTIDE SEQUENCE [LARGE SCALE GENOMIC DNA]</scope>
    <source>
        <strain evidence="1 2">EAF2021</strain>
    </source>
</reference>
<comment type="caution">
    <text evidence="1">The sequence shown here is derived from an EMBL/GenBank/DDBJ whole genome shotgun (WGS) entry which is preliminary data.</text>
</comment>
<proteinExistence type="predicted"/>